<evidence type="ECO:0008006" key="3">
    <source>
        <dbReference type="Google" id="ProtNLM"/>
    </source>
</evidence>
<dbReference type="EMBL" id="CP090145">
    <property type="protein sequence ID" value="UOX35305.1"/>
    <property type="molecule type" value="Genomic_DNA"/>
</dbReference>
<protein>
    <recommendedName>
        <fullName evidence="3">Phage tail protein</fullName>
    </recommendedName>
</protein>
<name>A0ABY4HRI6_9FLAO</name>
<keyword evidence="2" id="KW-1185">Reference proteome</keyword>
<sequence>MANCYDDVVNENLDACINSEIQAGVSEVGVYYGVHSQITTFPMPLSPGDVGYTFETAVTVTEDIVFAAGKGFGKITVQSDMGEVKVSAPGNKGNKKSKSSFDFYIPGNSKKLLGFIRTFKNVPMVYCVTERDGQKRLIGDKFNPAYMSEVEGTTGKGGEDDKGIQFTIEAYSLPIVYEGVIQEPVVVP</sequence>
<evidence type="ECO:0000313" key="1">
    <source>
        <dbReference type="EMBL" id="UOX35305.1"/>
    </source>
</evidence>
<organism evidence="1 2">
    <name type="scientific">Flavobacterium sediminilitoris</name>
    <dbReference type="NCBI Taxonomy" id="2024526"/>
    <lineage>
        <taxon>Bacteria</taxon>
        <taxon>Pseudomonadati</taxon>
        <taxon>Bacteroidota</taxon>
        <taxon>Flavobacteriia</taxon>
        <taxon>Flavobacteriales</taxon>
        <taxon>Flavobacteriaceae</taxon>
        <taxon>Flavobacterium</taxon>
    </lineage>
</organism>
<reference evidence="1" key="1">
    <citation type="submission" date="2021-12" db="EMBL/GenBank/DDBJ databases">
        <authorList>
            <person name="Cha I.-T."/>
            <person name="Lee K.-E."/>
            <person name="Park S.-J."/>
        </authorList>
    </citation>
    <scope>NUCLEOTIDE SEQUENCE</scope>
    <source>
        <strain evidence="1">YSM-43</strain>
    </source>
</reference>
<gene>
    <name evidence="1" type="ORF">LXD69_07240</name>
</gene>
<dbReference type="Proteomes" id="UP000830454">
    <property type="component" value="Chromosome"/>
</dbReference>
<reference evidence="1" key="2">
    <citation type="submission" date="2022-04" db="EMBL/GenBank/DDBJ databases">
        <title>Complete Genome Sequence of Flavobacterium sediminilitoris YSM-43, Isolated from a Tidal Sediment.</title>
        <authorList>
            <person name="Lee P.A."/>
        </authorList>
    </citation>
    <scope>NUCLEOTIDE SEQUENCE</scope>
    <source>
        <strain evidence="1">YSM-43</strain>
    </source>
</reference>
<dbReference type="RefSeq" id="WP_246918512.1">
    <property type="nucleotide sequence ID" value="NZ_CP090145.1"/>
</dbReference>
<accession>A0ABY4HRI6</accession>
<evidence type="ECO:0000313" key="2">
    <source>
        <dbReference type="Proteomes" id="UP000830454"/>
    </source>
</evidence>
<proteinExistence type="predicted"/>